<organism evidence="1 2">
    <name type="scientific">Paenibacillus agricola</name>
    <dbReference type="NCBI Taxonomy" id="2716264"/>
    <lineage>
        <taxon>Bacteria</taxon>
        <taxon>Bacillati</taxon>
        <taxon>Bacillota</taxon>
        <taxon>Bacilli</taxon>
        <taxon>Bacillales</taxon>
        <taxon>Paenibacillaceae</taxon>
        <taxon>Paenibacillus</taxon>
    </lineage>
</organism>
<dbReference type="Proteomes" id="UP001165962">
    <property type="component" value="Unassembled WGS sequence"/>
</dbReference>
<reference evidence="1" key="1">
    <citation type="submission" date="2020-03" db="EMBL/GenBank/DDBJ databases">
        <title>Draft sequencing of Paenibacilllus sp. S3N08.</title>
        <authorList>
            <person name="Kim D.-U."/>
        </authorList>
    </citation>
    <scope>NUCLEOTIDE SEQUENCE</scope>
    <source>
        <strain evidence="1">S3N08</strain>
    </source>
</reference>
<evidence type="ECO:0000313" key="1">
    <source>
        <dbReference type="EMBL" id="NHN33419.1"/>
    </source>
</evidence>
<sequence length="61" mass="7279">MTILEYAEKELQVKLSFLQKDLLQVLQQDSDYVQYVDKKSHALVTVLDIYYKWIENNRLAS</sequence>
<evidence type="ECO:0000313" key="2">
    <source>
        <dbReference type="Proteomes" id="UP001165962"/>
    </source>
</evidence>
<proteinExistence type="predicted"/>
<dbReference type="RefSeq" id="WP_166153732.1">
    <property type="nucleotide sequence ID" value="NZ_JAAOIW010000012.1"/>
</dbReference>
<protein>
    <submittedName>
        <fullName evidence="1">Uncharacterized protein</fullName>
    </submittedName>
</protein>
<gene>
    <name evidence="1" type="ORF">G9U52_26760</name>
</gene>
<name>A0ABX0JAJ9_9BACL</name>
<keyword evidence="2" id="KW-1185">Reference proteome</keyword>
<dbReference type="EMBL" id="JAAOIW010000012">
    <property type="protein sequence ID" value="NHN33419.1"/>
    <property type="molecule type" value="Genomic_DNA"/>
</dbReference>
<comment type="caution">
    <text evidence="1">The sequence shown here is derived from an EMBL/GenBank/DDBJ whole genome shotgun (WGS) entry which is preliminary data.</text>
</comment>
<accession>A0ABX0JAJ9</accession>